<dbReference type="PANTHER" id="PTHR10829:SF25">
    <property type="entry name" value="DREBRIN-LIKE PROTEIN"/>
    <property type="match status" value="1"/>
</dbReference>
<dbReference type="Gene3D" id="3.40.20.10">
    <property type="entry name" value="Severin"/>
    <property type="match status" value="1"/>
</dbReference>
<feature type="domain" description="ADF-H" evidence="1">
    <location>
        <begin position="2"/>
        <end position="140"/>
    </location>
</feature>
<proteinExistence type="predicted"/>
<reference evidence="2 3" key="1">
    <citation type="submission" date="2024-04" db="EMBL/GenBank/DDBJ databases">
        <title>Tritrichomonas musculus Genome.</title>
        <authorList>
            <person name="Alves-Ferreira E."/>
            <person name="Grigg M."/>
            <person name="Lorenzi H."/>
            <person name="Galac M."/>
        </authorList>
    </citation>
    <scope>NUCLEOTIDE SEQUENCE [LARGE SCALE GENOMIC DNA]</scope>
    <source>
        <strain evidence="2 3">EAF2021</strain>
    </source>
</reference>
<sequence length="148" mass="17049">MAAVLNWKSFGNVYNDILVEQRSIDWFLLGYEEGSKNHIRLLKKGDGGLNAMKTNLNDSMVAFGYLKVYPTNNEKKDQETPIQPDFVHITFIGKRVKAQERARAVVHRLDIQQAFPRYIIEFDASTVDELDMDVIREKIDEMKGLLAE</sequence>
<dbReference type="CDD" id="cd11282">
    <property type="entry name" value="ADF_coactosin_like"/>
    <property type="match status" value="1"/>
</dbReference>
<dbReference type="Pfam" id="PF00241">
    <property type="entry name" value="Cofilin_ADF"/>
    <property type="match status" value="1"/>
</dbReference>
<name>A0ABR2JC52_9EUKA</name>
<dbReference type="InterPro" id="IPR002108">
    <property type="entry name" value="ADF-H"/>
</dbReference>
<gene>
    <name evidence="2" type="ORF">M9Y10_005585</name>
</gene>
<dbReference type="PROSITE" id="PS51263">
    <property type="entry name" value="ADF_H"/>
    <property type="match status" value="1"/>
</dbReference>
<evidence type="ECO:0000313" key="2">
    <source>
        <dbReference type="EMBL" id="KAK8875420.1"/>
    </source>
</evidence>
<dbReference type="SUPFAM" id="SSF55753">
    <property type="entry name" value="Actin depolymerizing proteins"/>
    <property type="match status" value="1"/>
</dbReference>
<evidence type="ECO:0000259" key="1">
    <source>
        <dbReference type="PROSITE" id="PS51263"/>
    </source>
</evidence>
<accession>A0ABR2JC52</accession>
<organism evidence="2 3">
    <name type="scientific">Tritrichomonas musculus</name>
    <dbReference type="NCBI Taxonomy" id="1915356"/>
    <lineage>
        <taxon>Eukaryota</taxon>
        <taxon>Metamonada</taxon>
        <taxon>Parabasalia</taxon>
        <taxon>Tritrichomonadida</taxon>
        <taxon>Tritrichomonadidae</taxon>
        <taxon>Tritrichomonas</taxon>
    </lineage>
</organism>
<dbReference type="Proteomes" id="UP001470230">
    <property type="component" value="Unassembled WGS sequence"/>
</dbReference>
<dbReference type="EMBL" id="JAPFFF010000012">
    <property type="protein sequence ID" value="KAK8875420.1"/>
    <property type="molecule type" value="Genomic_DNA"/>
</dbReference>
<protein>
    <submittedName>
        <fullName evidence="2">Coactosin-like protein</fullName>
    </submittedName>
</protein>
<dbReference type="PANTHER" id="PTHR10829">
    <property type="entry name" value="CORTACTIN AND DREBRIN"/>
    <property type="match status" value="1"/>
</dbReference>
<keyword evidence="3" id="KW-1185">Reference proteome</keyword>
<evidence type="ECO:0000313" key="3">
    <source>
        <dbReference type="Proteomes" id="UP001470230"/>
    </source>
</evidence>
<comment type="caution">
    <text evidence="2">The sequence shown here is derived from an EMBL/GenBank/DDBJ whole genome shotgun (WGS) entry which is preliminary data.</text>
</comment>
<dbReference type="InterPro" id="IPR029006">
    <property type="entry name" value="ADF-H/Gelsolin-like_dom_sf"/>
</dbReference>